<keyword evidence="2 5" id="KW-0812">Transmembrane</keyword>
<keyword evidence="9" id="KW-1185">Reference proteome</keyword>
<evidence type="ECO:0000313" key="8">
    <source>
        <dbReference type="Ensembl" id="ENSSFAP00005014231.1"/>
    </source>
</evidence>
<evidence type="ECO:0000256" key="4">
    <source>
        <dbReference type="ARBA" id="ARBA00023136"/>
    </source>
</evidence>
<dbReference type="InParanoid" id="A0A672G5N9"/>
<evidence type="ECO:0000256" key="2">
    <source>
        <dbReference type="ARBA" id="ARBA00022692"/>
    </source>
</evidence>
<feature type="transmembrane region" description="Helical" evidence="6">
    <location>
        <begin position="162"/>
        <end position="180"/>
    </location>
</feature>
<feature type="transmembrane region" description="Helical" evidence="6">
    <location>
        <begin position="111"/>
        <end position="141"/>
    </location>
</feature>
<feature type="transmembrane region" description="Helical" evidence="6">
    <location>
        <begin position="46"/>
        <end position="64"/>
    </location>
</feature>
<name>A0A672G5N9_SALFA</name>
<accession>A0A672G5N9</accession>
<reference evidence="8" key="1">
    <citation type="submission" date="2019-06" db="EMBL/GenBank/DDBJ databases">
        <authorList>
            <consortium name="Wellcome Sanger Institute Data Sharing"/>
        </authorList>
    </citation>
    <scope>NUCLEOTIDE SEQUENCE [LARGE SCALE GENOMIC DNA]</scope>
</reference>
<dbReference type="Proteomes" id="UP000472267">
    <property type="component" value="Chromosome 10"/>
</dbReference>
<comment type="subcellular location">
    <subcellularLocation>
        <location evidence="1">Membrane</location>
        <topology evidence="1">Multi-pass membrane protein</topology>
    </subcellularLocation>
</comment>
<evidence type="ECO:0000256" key="6">
    <source>
        <dbReference type="SAM" id="Phobius"/>
    </source>
</evidence>
<dbReference type="AlphaFoldDB" id="A0A672G5N9"/>
<evidence type="ECO:0000256" key="1">
    <source>
        <dbReference type="ARBA" id="ARBA00004141"/>
    </source>
</evidence>
<evidence type="ECO:0000256" key="3">
    <source>
        <dbReference type="ARBA" id="ARBA00022989"/>
    </source>
</evidence>
<dbReference type="GO" id="GO:0071709">
    <property type="term" value="P:membrane assembly"/>
    <property type="evidence" value="ECO:0007669"/>
    <property type="project" value="TreeGrafter"/>
</dbReference>
<organism evidence="8 9">
    <name type="scientific">Salarias fasciatus</name>
    <name type="common">Jewelled blenny</name>
    <name type="synonym">Blennius fasciatus</name>
    <dbReference type="NCBI Taxonomy" id="181472"/>
    <lineage>
        <taxon>Eukaryota</taxon>
        <taxon>Metazoa</taxon>
        <taxon>Chordata</taxon>
        <taxon>Craniata</taxon>
        <taxon>Vertebrata</taxon>
        <taxon>Euteleostomi</taxon>
        <taxon>Actinopterygii</taxon>
        <taxon>Neopterygii</taxon>
        <taxon>Teleostei</taxon>
        <taxon>Neoteleostei</taxon>
        <taxon>Acanthomorphata</taxon>
        <taxon>Ovalentaria</taxon>
        <taxon>Blenniimorphae</taxon>
        <taxon>Blenniiformes</taxon>
        <taxon>Blennioidei</taxon>
        <taxon>Blenniidae</taxon>
        <taxon>Salariinae</taxon>
        <taxon>Salarias</taxon>
    </lineage>
</organism>
<dbReference type="GO" id="GO:0007009">
    <property type="term" value="P:plasma membrane organization"/>
    <property type="evidence" value="ECO:0007669"/>
    <property type="project" value="TreeGrafter"/>
</dbReference>
<dbReference type="PANTHER" id="PTHR13439">
    <property type="entry name" value="CT120 PROTEIN"/>
    <property type="match status" value="1"/>
</dbReference>
<reference evidence="8" key="3">
    <citation type="submission" date="2025-09" db="UniProtKB">
        <authorList>
            <consortium name="Ensembl"/>
        </authorList>
    </citation>
    <scope>IDENTIFICATION</scope>
</reference>
<evidence type="ECO:0000256" key="5">
    <source>
        <dbReference type="PROSITE-ProRule" id="PRU00205"/>
    </source>
</evidence>
<feature type="transmembrane region" description="Helical" evidence="6">
    <location>
        <begin position="200"/>
        <end position="221"/>
    </location>
</feature>
<dbReference type="SMART" id="SM00724">
    <property type="entry name" value="TLC"/>
    <property type="match status" value="1"/>
</dbReference>
<dbReference type="GO" id="GO:0097035">
    <property type="term" value="P:regulation of membrane lipid distribution"/>
    <property type="evidence" value="ECO:0007669"/>
    <property type="project" value="TreeGrafter"/>
</dbReference>
<dbReference type="InterPro" id="IPR006634">
    <property type="entry name" value="TLC-dom"/>
</dbReference>
<dbReference type="InterPro" id="IPR050846">
    <property type="entry name" value="TLCD"/>
</dbReference>
<evidence type="ECO:0000313" key="9">
    <source>
        <dbReference type="Proteomes" id="UP000472267"/>
    </source>
</evidence>
<gene>
    <name evidence="8" type="primary">LOC115394992</name>
</gene>
<evidence type="ECO:0000259" key="7">
    <source>
        <dbReference type="PROSITE" id="PS50922"/>
    </source>
</evidence>
<dbReference type="Ensembl" id="ENSSFAT00005014826.1">
    <property type="protein sequence ID" value="ENSSFAP00005014231.1"/>
    <property type="gene ID" value="ENSSFAG00005007670.1"/>
</dbReference>
<protein>
    <recommendedName>
        <fullName evidence="7">TLC domain-containing protein</fullName>
    </recommendedName>
</protein>
<keyword evidence="4 5" id="KW-0472">Membrane</keyword>
<dbReference type="PROSITE" id="PS50922">
    <property type="entry name" value="TLC"/>
    <property type="match status" value="1"/>
</dbReference>
<sequence>MAVAATLAAVGGSACCFKLLNAAVGVLPAPGAAAKRAWKWRNTCTSLAHSALSGAGALICFYLQPQMGNDLLYFHSALSHSLVAASTGYFIHDFLDLALNEPFRKSWEVLLHHSMVISCFGFALRSGVCVGFAVASLLVEIHSVFLHIRQTGEGAAARRPSLVYSVASWLNLGALVVFRLGTLCWMTRWLTRQTQRLPLFVLMLGTAGLSLISTMSLGLFYRLLRADVLTNPATVRERKGVPLNMAP</sequence>
<dbReference type="OMA" id="AWKWRNV"/>
<reference evidence="8" key="2">
    <citation type="submission" date="2025-08" db="UniProtKB">
        <authorList>
            <consortium name="Ensembl"/>
        </authorList>
    </citation>
    <scope>IDENTIFICATION</scope>
</reference>
<dbReference type="Pfam" id="PF03798">
    <property type="entry name" value="TRAM_LAG1_CLN8"/>
    <property type="match status" value="1"/>
</dbReference>
<feature type="domain" description="TLC" evidence="7">
    <location>
        <begin position="35"/>
        <end position="229"/>
    </location>
</feature>
<dbReference type="GO" id="GO:0055091">
    <property type="term" value="P:phospholipid homeostasis"/>
    <property type="evidence" value="ECO:0007669"/>
    <property type="project" value="TreeGrafter"/>
</dbReference>
<keyword evidence="3 6" id="KW-1133">Transmembrane helix</keyword>
<dbReference type="PANTHER" id="PTHR13439:SF4">
    <property type="entry name" value="TLC DOMAIN-CONTAINING PROTEIN"/>
    <property type="match status" value="1"/>
</dbReference>
<proteinExistence type="predicted"/>
<dbReference type="GO" id="GO:0005886">
    <property type="term" value="C:plasma membrane"/>
    <property type="evidence" value="ECO:0007669"/>
    <property type="project" value="TreeGrafter"/>
</dbReference>